<comment type="caution">
    <text evidence="4">The sequence shown here is derived from an EMBL/GenBank/DDBJ whole genome shotgun (WGS) entry which is preliminary data.</text>
</comment>
<dbReference type="SUPFAM" id="SSF46785">
    <property type="entry name" value="Winged helix' DNA-binding domain"/>
    <property type="match status" value="1"/>
</dbReference>
<dbReference type="InterPro" id="IPR028349">
    <property type="entry name" value="PafC-like"/>
</dbReference>
<keyword evidence="5" id="KW-1185">Reference proteome</keyword>
<organism evidence="4 5">
    <name type="scientific">Kineothrix alysoides</name>
    <dbReference type="NCBI Taxonomy" id="1469948"/>
    <lineage>
        <taxon>Bacteria</taxon>
        <taxon>Bacillati</taxon>
        <taxon>Bacillota</taxon>
        <taxon>Clostridia</taxon>
        <taxon>Lachnospirales</taxon>
        <taxon>Lachnospiraceae</taxon>
        <taxon>Kineothrix</taxon>
    </lineage>
</organism>
<dbReference type="PANTHER" id="PTHR34580">
    <property type="match status" value="1"/>
</dbReference>
<dbReference type="InterPro" id="IPR026881">
    <property type="entry name" value="WYL_dom"/>
</dbReference>
<evidence type="ECO:0000259" key="3">
    <source>
        <dbReference type="PROSITE" id="PS51000"/>
    </source>
</evidence>
<dbReference type="OrthoDB" id="9815009at2"/>
<dbReference type="InterPro" id="IPR057727">
    <property type="entry name" value="WCX_dom"/>
</dbReference>
<dbReference type="PIRSF" id="PIRSF016838">
    <property type="entry name" value="PafC"/>
    <property type="match status" value="1"/>
</dbReference>
<sequence>MQINRLFEIVYLLLSKERTTASELAEHFEVAKRTILRDIDILSQAGIPIYTVQGKGGGLSILENFTLNKTAISEDEQKQILLALQSISVTSEINVDDLLAKLESLFQKSSETWIDVDFSRWGKKTANDNEKFEKLRQAIIKSQEIEIDYMDVSGKKTTRTIYPLKLIYKEKSWYLYGYCLNKNDYRLFKIKRIKHIFMNDHYFDRSIYSAPPIENPDITYISMILKINATSIHRAYDDFEEQDIVSNLDGSFIVNAEMPDDNSLYGYLLSYGADLEVLEPLTLRLRLAAGIQKITQKYEEDYNA</sequence>
<dbReference type="Proteomes" id="UP000295718">
    <property type="component" value="Unassembled WGS sequence"/>
</dbReference>
<dbReference type="InterPro" id="IPR036390">
    <property type="entry name" value="WH_DNA-bd_sf"/>
</dbReference>
<evidence type="ECO:0000313" key="5">
    <source>
        <dbReference type="Proteomes" id="UP000295718"/>
    </source>
</evidence>
<keyword evidence="4" id="KW-0238">DNA-binding</keyword>
<evidence type="ECO:0000256" key="1">
    <source>
        <dbReference type="ARBA" id="ARBA00023015"/>
    </source>
</evidence>
<dbReference type="GO" id="GO:0003677">
    <property type="term" value="F:DNA binding"/>
    <property type="evidence" value="ECO:0007669"/>
    <property type="project" value="UniProtKB-KW"/>
</dbReference>
<name>A0A4R1QNP9_9FIRM</name>
<dbReference type="InterPro" id="IPR036388">
    <property type="entry name" value="WH-like_DNA-bd_sf"/>
</dbReference>
<dbReference type="PANTHER" id="PTHR34580:SF1">
    <property type="entry name" value="PROTEIN PAFC"/>
    <property type="match status" value="1"/>
</dbReference>
<dbReference type="Gene3D" id="1.10.10.10">
    <property type="entry name" value="Winged helix-like DNA-binding domain superfamily/Winged helix DNA-binding domain"/>
    <property type="match status" value="1"/>
</dbReference>
<evidence type="ECO:0000313" key="4">
    <source>
        <dbReference type="EMBL" id="TCL54593.1"/>
    </source>
</evidence>
<feature type="domain" description="HTH deoR-type" evidence="3">
    <location>
        <begin position="2"/>
        <end position="60"/>
    </location>
</feature>
<dbReference type="STRING" id="1469948.GCA_000732725_03289"/>
<evidence type="ECO:0000256" key="2">
    <source>
        <dbReference type="ARBA" id="ARBA00023163"/>
    </source>
</evidence>
<reference evidence="4 5" key="1">
    <citation type="submission" date="2019-03" db="EMBL/GenBank/DDBJ databases">
        <title>Genomic Encyclopedia of Type Strains, Phase IV (KMG-IV): sequencing the most valuable type-strain genomes for metagenomic binning, comparative biology and taxonomic classification.</title>
        <authorList>
            <person name="Goeker M."/>
        </authorList>
    </citation>
    <scope>NUCLEOTIDE SEQUENCE [LARGE SCALE GENOMIC DNA]</scope>
    <source>
        <strain evidence="4 5">DSM 100556</strain>
    </source>
</reference>
<keyword evidence="2" id="KW-0804">Transcription</keyword>
<keyword evidence="1" id="KW-0805">Transcription regulation</keyword>
<gene>
    <name evidence="4" type="ORF">EDD76_11916</name>
</gene>
<accession>A0A4R1QNP9</accession>
<dbReference type="InterPro" id="IPR013196">
    <property type="entry name" value="HTH_11"/>
</dbReference>
<dbReference type="Pfam" id="PF25583">
    <property type="entry name" value="WCX"/>
    <property type="match status" value="1"/>
</dbReference>
<dbReference type="GO" id="GO:0003700">
    <property type="term" value="F:DNA-binding transcription factor activity"/>
    <property type="evidence" value="ECO:0007669"/>
    <property type="project" value="InterPro"/>
</dbReference>
<dbReference type="PROSITE" id="PS52050">
    <property type="entry name" value="WYL"/>
    <property type="match status" value="1"/>
</dbReference>
<dbReference type="InterPro" id="IPR001034">
    <property type="entry name" value="DeoR_HTH"/>
</dbReference>
<dbReference type="EMBL" id="SLUO01000019">
    <property type="protein sequence ID" value="TCL54593.1"/>
    <property type="molecule type" value="Genomic_DNA"/>
</dbReference>
<dbReference type="Pfam" id="PF08279">
    <property type="entry name" value="HTH_11"/>
    <property type="match status" value="1"/>
</dbReference>
<dbReference type="Pfam" id="PF13280">
    <property type="entry name" value="WYL"/>
    <property type="match status" value="1"/>
</dbReference>
<proteinExistence type="predicted"/>
<dbReference type="AlphaFoldDB" id="A0A4R1QNP9"/>
<dbReference type="PROSITE" id="PS51000">
    <property type="entry name" value="HTH_DEOR_2"/>
    <property type="match status" value="1"/>
</dbReference>
<dbReference type="InterPro" id="IPR051534">
    <property type="entry name" value="CBASS_pafABC_assoc_protein"/>
</dbReference>
<dbReference type="RefSeq" id="WP_031391923.1">
    <property type="nucleotide sequence ID" value="NZ_JPNB01000002.1"/>
</dbReference>
<protein>
    <submittedName>
        <fullName evidence="4">Putative DNA-binding transcriptional regulator YafY</fullName>
    </submittedName>
</protein>